<feature type="chain" id="PRO_5003091430" evidence="1">
    <location>
        <begin position="20"/>
        <end position="107"/>
    </location>
</feature>
<feature type="domain" description="Glutaredoxin" evidence="2">
    <location>
        <begin position="30"/>
        <end position="86"/>
    </location>
</feature>
<dbReference type="EMBL" id="CP001928">
    <property type="protein sequence ID" value="ADI38346.1"/>
    <property type="molecule type" value="Genomic_DNA"/>
</dbReference>
<proteinExistence type="predicted"/>
<dbReference type="PROSITE" id="PS00195">
    <property type="entry name" value="GLUTAREDOXIN_1"/>
    <property type="match status" value="1"/>
</dbReference>
<dbReference type="STRING" id="716544.wcw_0986"/>
<dbReference type="KEGG" id="wch:wcw_0986"/>
<dbReference type="SUPFAM" id="SSF52833">
    <property type="entry name" value="Thioredoxin-like"/>
    <property type="match status" value="1"/>
</dbReference>
<dbReference type="CDD" id="cd02976">
    <property type="entry name" value="NrdH"/>
    <property type="match status" value="1"/>
</dbReference>
<gene>
    <name evidence="3" type="ordered locus">wcw_0986</name>
</gene>
<feature type="signal peptide" evidence="1">
    <location>
        <begin position="1"/>
        <end position="19"/>
    </location>
</feature>
<dbReference type="eggNOG" id="COG0695">
    <property type="taxonomic scope" value="Bacteria"/>
</dbReference>
<dbReference type="Pfam" id="PF00462">
    <property type="entry name" value="Glutaredoxin"/>
    <property type="match status" value="1"/>
</dbReference>
<evidence type="ECO:0000256" key="1">
    <source>
        <dbReference type="SAM" id="SignalP"/>
    </source>
</evidence>
<dbReference type="OrthoDB" id="9795531at2"/>
<sequence>MLKFLNIFFLIFCFATVSAQDFSSKSANPVLYYNPKCPHCKTVMKYLDSQNISVQMKNTSQASYRDELNRMGQRGVPVLVVNGKAIAGSTSIINYLKQHPDIFSKHY</sequence>
<dbReference type="InterPro" id="IPR011767">
    <property type="entry name" value="GLR_AS"/>
</dbReference>
<dbReference type="InterPro" id="IPR002109">
    <property type="entry name" value="Glutaredoxin"/>
</dbReference>
<dbReference type="RefSeq" id="WP_013182060.1">
    <property type="nucleotide sequence ID" value="NC_014225.1"/>
</dbReference>
<name>D6YW35_WADCW</name>
<dbReference type="InterPro" id="IPR036249">
    <property type="entry name" value="Thioredoxin-like_sf"/>
</dbReference>
<evidence type="ECO:0000313" key="3">
    <source>
        <dbReference type="EMBL" id="ADI38346.1"/>
    </source>
</evidence>
<accession>D6YW35</accession>
<evidence type="ECO:0000259" key="2">
    <source>
        <dbReference type="Pfam" id="PF00462"/>
    </source>
</evidence>
<reference evidence="3 4" key="1">
    <citation type="journal article" date="2010" name="PLoS ONE">
        <title>The Waddlia genome: a window into chlamydial biology.</title>
        <authorList>
            <person name="Bertelli C."/>
            <person name="Collyn F."/>
            <person name="Croxatto A."/>
            <person name="Ruckert C."/>
            <person name="Polkinghorne A."/>
            <person name="Kebbi-Beghdadi C."/>
            <person name="Goesmann A."/>
            <person name="Vaughan L."/>
            <person name="Greub G."/>
        </authorList>
    </citation>
    <scope>NUCLEOTIDE SEQUENCE [LARGE SCALE GENOMIC DNA]</scope>
    <source>
        <strain evidence="4">ATCC VR-1470 / WSU 86-1044</strain>
    </source>
</reference>
<organism evidence="3 4">
    <name type="scientific">Waddlia chondrophila (strain ATCC VR-1470 / WSU 86-1044)</name>
    <dbReference type="NCBI Taxonomy" id="716544"/>
    <lineage>
        <taxon>Bacteria</taxon>
        <taxon>Pseudomonadati</taxon>
        <taxon>Chlamydiota</taxon>
        <taxon>Chlamydiia</taxon>
        <taxon>Parachlamydiales</taxon>
        <taxon>Waddliaceae</taxon>
        <taxon>Waddlia</taxon>
    </lineage>
</organism>
<dbReference type="PROSITE" id="PS51354">
    <property type="entry name" value="GLUTAREDOXIN_2"/>
    <property type="match status" value="1"/>
</dbReference>
<dbReference type="AlphaFoldDB" id="D6YW35"/>
<keyword evidence="4" id="KW-1185">Reference proteome</keyword>
<dbReference type="Gene3D" id="3.40.30.10">
    <property type="entry name" value="Glutaredoxin"/>
    <property type="match status" value="1"/>
</dbReference>
<protein>
    <submittedName>
        <fullName evidence="3">Putative glutaredoxin family protein</fullName>
    </submittedName>
</protein>
<dbReference type="Proteomes" id="UP000001505">
    <property type="component" value="Chromosome"/>
</dbReference>
<evidence type="ECO:0000313" key="4">
    <source>
        <dbReference type="Proteomes" id="UP000001505"/>
    </source>
</evidence>
<dbReference type="HOGENOM" id="CLU_2208967_0_0_0"/>
<keyword evidence="1" id="KW-0732">Signal</keyword>